<protein>
    <submittedName>
        <fullName evidence="1">Uncharacterized protein</fullName>
    </submittedName>
</protein>
<gene>
    <name evidence="1" type="ORF">APLA_LOCUS8373</name>
</gene>
<dbReference type="Proteomes" id="UP000494256">
    <property type="component" value="Unassembled WGS sequence"/>
</dbReference>
<proteinExistence type="predicted"/>
<name>A0A8S0ZXE9_ARCPL</name>
<dbReference type="EMBL" id="CADEBD010000308">
    <property type="protein sequence ID" value="CAB3238881.1"/>
    <property type="molecule type" value="Genomic_DNA"/>
</dbReference>
<sequence length="118" mass="13924">MTEPSMNRDELFRKIQEFTCQMYGLNRLKIINDARVALFQKTYKFLDSNDEFQLPKKGIDASSLPPCESELNKQFLRACYIAQIWSHGNLQIPTTEEPTDYGWIEIDNRFEFDWFSGV</sequence>
<accession>A0A8S0ZXE9</accession>
<evidence type="ECO:0000313" key="2">
    <source>
        <dbReference type="Proteomes" id="UP000494256"/>
    </source>
</evidence>
<dbReference type="OrthoDB" id="5920068at2759"/>
<evidence type="ECO:0000313" key="1">
    <source>
        <dbReference type="EMBL" id="CAB3238881.1"/>
    </source>
</evidence>
<organism evidence="1 2">
    <name type="scientific">Arctia plantaginis</name>
    <name type="common">Wood tiger moth</name>
    <name type="synonym">Phalaena plantaginis</name>
    <dbReference type="NCBI Taxonomy" id="874455"/>
    <lineage>
        <taxon>Eukaryota</taxon>
        <taxon>Metazoa</taxon>
        <taxon>Ecdysozoa</taxon>
        <taxon>Arthropoda</taxon>
        <taxon>Hexapoda</taxon>
        <taxon>Insecta</taxon>
        <taxon>Pterygota</taxon>
        <taxon>Neoptera</taxon>
        <taxon>Endopterygota</taxon>
        <taxon>Lepidoptera</taxon>
        <taxon>Glossata</taxon>
        <taxon>Ditrysia</taxon>
        <taxon>Noctuoidea</taxon>
        <taxon>Erebidae</taxon>
        <taxon>Arctiinae</taxon>
        <taxon>Arctia</taxon>
    </lineage>
</organism>
<dbReference type="AlphaFoldDB" id="A0A8S0ZXE9"/>
<comment type="caution">
    <text evidence="1">The sequence shown here is derived from an EMBL/GenBank/DDBJ whole genome shotgun (WGS) entry which is preliminary data.</text>
</comment>
<reference evidence="1 2" key="1">
    <citation type="submission" date="2020-04" db="EMBL/GenBank/DDBJ databases">
        <authorList>
            <person name="Wallbank WR R."/>
            <person name="Pardo Diaz C."/>
            <person name="Kozak K."/>
            <person name="Martin S."/>
            <person name="Jiggins C."/>
            <person name="Moest M."/>
            <person name="Warren A I."/>
            <person name="Byers J.R.P. K."/>
            <person name="Montejo-Kovacevich G."/>
            <person name="Yen C E."/>
        </authorList>
    </citation>
    <scope>NUCLEOTIDE SEQUENCE [LARGE SCALE GENOMIC DNA]</scope>
</reference>